<organism evidence="1 2">
    <name type="scientific">Smallanthus sonchifolius</name>
    <dbReference type="NCBI Taxonomy" id="185202"/>
    <lineage>
        <taxon>Eukaryota</taxon>
        <taxon>Viridiplantae</taxon>
        <taxon>Streptophyta</taxon>
        <taxon>Embryophyta</taxon>
        <taxon>Tracheophyta</taxon>
        <taxon>Spermatophyta</taxon>
        <taxon>Magnoliopsida</taxon>
        <taxon>eudicotyledons</taxon>
        <taxon>Gunneridae</taxon>
        <taxon>Pentapetalae</taxon>
        <taxon>asterids</taxon>
        <taxon>campanulids</taxon>
        <taxon>Asterales</taxon>
        <taxon>Asteraceae</taxon>
        <taxon>Asteroideae</taxon>
        <taxon>Heliantheae alliance</taxon>
        <taxon>Millerieae</taxon>
        <taxon>Smallanthus</taxon>
    </lineage>
</organism>
<reference evidence="1 2" key="2">
    <citation type="journal article" date="2022" name="Mol. Ecol. Resour.">
        <title>The genomes of chicory, endive, great burdock and yacon provide insights into Asteraceae paleo-polyploidization history and plant inulin production.</title>
        <authorList>
            <person name="Fan W."/>
            <person name="Wang S."/>
            <person name="Wang H."/>
            <person name="Wang A."/>
            <person name="Jiang F."/>
            <person name="Liu H."/>
            <person name="Zhao H."/>
            <person name="Xu D."/>
            <person name="Zhang Y."/>
        </authorList>
    </citation>
    <scope>NUCLEOTIDE SEQUENCE [LARGE SCALE GENOMIC DNA]</scope>
    <source>
        <strain evidence="2">cv. Yunnan</strain>
        <tissue evidence="1">Leaves</tissue>
    </source>
</reference>
<protein>
    <submittedName>
        <fullName evidence="1">Uncharacterized protein</fullName>
    </submittedName>
</protein>
<name>A0ACB9JYB1_9ASTR</name>
<comment type="caution">
    <text evidence="1">The sequence shown here is derived from an EMBL/GenBank/DDBJ whole genome shotgun (WGS) entry which is preliminary data.</text>
</comment>
<proteinExistence type="predicted"/>
<dbReference type="EMBL" id="CM042019">
    <property type="protein sequence ID" value="KAI3825029.1"/>
    <property type="molecule type" value="Genomic_DNA"/>
</dbReference>
<keyword evidence="2" id="KW-1185">Reference proteome</keyword>
<evidence type="ECO:0000313" key="2">
    <source>
        <dbReference type="Proteomes" id="UP001056120"/>
    </source>
</evidence>
<gene>
    <name evidence="1" type="ORF">L1987_06504</name>
</gene>
<reference evidence="2" key="1">
    <citation type="journal article" date="2022" name="Mol. Ecol. Resour.">
        <title>The genomes of chicory, endive, great burdock and yacon provide insights into Asteraceae palaeo-polyploidization history and plant inulin production.</title>
        <authorList>
            <person name="Fan W."/>
            <person name="Wang S."/>
            <person name="Wang H."/>
            <person name="Wang A."/>
            <person name="Jiang F."/>
            <person name="Liu H."/>
            <person name="Zhao H."/>
            <person name="Xu D."/>
            <person name="Zhang Y."/>
        </authorList>
    </citation>
    <scope>NUCLEOTIDE SEQUENCE [LARGE SCALE GENOMIC DNA]</scope>
    <source>
        <strain evidence="2">cv. Yunnan</strain>
    </source>
</reference>
<evidence type="ECO:0000313" key="1">
    <source>
        <dbReference type="EMBL" id="KAI3825029.1"/>
    </source>
</evidence>
<dbReference type="Proteomes" id="UP001056120">
    <property type="component" value="Linkage Group LG02"/>
</dbReference>
<accession>A0ACB9JYB1</accession>
<sequence>MISFLFSFLKVQYLVKKLLKSNGNVASSIFTSVENRNETLPCGKGLWRLDPTVYHAREQQKRDLRVGLLTDLMEPNVSDLVPELLGCFLVLIHRPEIDIELKVFPADVLDFQASPWSPIWCFILG</sequence>